<dbReference type="GO" id="GO:0016887">
    <property type="term" value="F:ATP hydrolysis activity"/>
    <property type="evidence" value="ECO:0007669"/>
    <property type="project" value="InterPro"/>
</dbReference>
<evidence type="ECO:0000256" key="2">
    <source>
        <dbReference type="ARBA" id="ARBA00005417"/>
    </source>
</evidence>
<reference evidence="11 12" key="1">
    <citation type="submission" date="2018-03" db="EMBL/GenBank/DDBJ databases">
        <title>The draft genome of Mesorhizobium soli JCM 19897.</title>
        <authorList>
            <person name="Li L."/>
            <person name="Liu L."/>
            <person name="Liang L."/>
            <person name="Wang T."/>
            <person name="Zhang X."/>
        </authorList>
    </citation>
    <scope>NUCLEOTIDE SEQUENCE [LARGE SCALE GENOMIC DNA]</scope>
    <source>
        <strain evidence="11 12">JCM 19897</strain>
    </source>
</reference>
<dbReference type="PANTHER" id="PTHR43297">
    <property type="entry name" value="OLIGOPEPTIDE TRANSPORT ATP-BINDING PROTEIN APPD"/>
    <property type="match status" value="1"/>
</dbReference>
<accession>A0A2P7SI11</accession>
<keyword evidence="5" id="KW-0997">Cell inner membrane</keyword>
<keyword evidence="9" id="KW-0472">Membrane</keyword>
<evidence type="ECO:0000313" key="12">
    <source>
        <dbReference type="Proteomes" id="UP000240653"/>
    </source>
</evidence>
<comment type="caution">
    <text evidence="11">The sequence shown here is derived from an EMBL/GenBank/DDBJ whole genome shotgun (WGS) entry which is preliminary data.</text>
</comment>
<evidence type="ECO:0000256" key="6">
    <source>
        <dbReference type="ARBA" id="ARBA00022741"/>
    </source>
</evidence>
<dbReference type="Pfam" id="PF00005">
    <property type="entry name" value="ABC_tran"/>
    <property type="match status" value="1"/>
</dbReference>
<dbReference type="PROSITE" id="PS00211">
    <property type="entry name" value="ABC_TRANSPORTER_1"/>
    <property type="match status" value="1"/>
</dbReference>
<dbReference type="InterPro" id="IPR003439">
    <property type="entry name" value="ABC_transporter-like_ATP-bd"/>
</dbReference>
<gene>
    <name evidence="11" type="ORF">C7I85_07330</name>
</gene>
<proteinExistence type="inferred from homology"/>
<dbReference type="InterPro" id="IPR017871">
    <property type="entry name" value="ABC_transporter-like_CS"/>
</dbReference>
<evidence type="ECO:0000256" key="7">
    <source>
        <dbReference type="ARBA" id="ARBA00022840"/>
    </source>
</evidence>
<keyword evidence="4" id="KW-1003">Cell membrane</keyword>
<dbReference type="CDD" id="cd03257">
    <property type="entry name" value="ABC_NikE_OppD_transporters"/>
    <property type="match status" value="1"/>
</dbReference>
<dbReference type="InterPro" id="IPR027417">
    <property type="entry name" value="P-loop_NTPase"/>
</dbReference>
<dbReference type="GO" id="GO:0005886">
    <property type="term" value="C:plasma membrane"/>
    <property type="evidence" value="ECO:0007669"/>
    <property type="project" value="UniProtKB-SubCell"/>
</dbReference>
<feature type="domain" description="ABC transporter" evidence="10">
    <location>
        <begin position="7"/>
        <end position="246"/>
    </location>
</feature>
<evidence type="ECO:0000256" key="9">
    <source>
        <dbReference type="ARBA" id="ARBA00023136"/>
    </source>
</evidence>
<dbReference type="OrthoDB" id="9815712at2"/>
<keyword evidence="6" id="KW-0547">Nucleotide-binding</keyword>
<dbReference type="EMBL" id="PXYL01000003">
    <property type="protein sequence ID" value="PSJ62132.1"/>
    <property type="molecule type" value="Genomic_DNA"/>
</dbReference>
<comment type="subcellular location">
    <subcellularLocation>
        <location evidence="1">Cell inner membrane</location>
        <topology evidence="1">Peripheral membrane protein</topology>
    </subcellularLocation>
</comment>
<dbReference type="SMART" id="SM00382">
    <property type="entry name" value="AAA"/>
    <property type="match status" value="1"/>
</dbReference>
<evidence type="ECO:0000259" key="10">
    <source>
        <dbReference type="PROSITE" id="PS50893"/>
    </source>
</evidence>
<evidence type="ECO:0000256" key="8">
    <source>
        <dbReference type="ARBA" id="ARBA00022967"/>
    </source>
</evidence>
<protein>
    <submittedName>
        <fullName evidence="11">ABC transporter ATP-binding protein</fullName>
    </submittedName>
</protein>
<dbReference type="PANTHER" id="PTHR43297:SF14">
    <property type="entry name" value="ATPASE AAA-TYPE CORE DOMAIN-CONTAINING PROTEIN"/>
    <property type="match status" value="1"/>
</dbReference>
<keyword evidence="8" id="KW-1278">Translocase</keyword>
<dbReference type="Gene3D" id="3.40.50.300">
    <property type="entry name" value="P-loop containing nucleotide triphosphate hydrolases"/>
    <property type="match status" value="1"/>
</dbReference>
<dbReference type="RefSeq" id="WP_106723309.1">
    <property type="nucleotide sequence ID" value="NZ_PXYL01000003.1"/>
</dbReference>
<sequence length="264" mass="28339">MSVRLTVEKLGVSYRGDGRETEVLKDVSFELRAGERLAIIGESGSGKSTLALAIAGLLPPGSRVDGDVRWPELERRPVNGRDLGFVFQDPSSSLNPVLTIGEQIAEVARAHLGRSWREAYEHAEMLLGRVHLPDPASALRAFPHQLSGGQRQRVAIAEAIAARPGLLIADEATSALDTIVQAEIVRLLEELVAEDGMSLLFISHDIALASQIADRIAVFRHGRLVEIGDAGQIVDAPREAYTKSLLAAHMGLDTPSLLAPEAVA</sequence>
<dbReference type="InterPro" id="IPR050388">
    <property type="entry name" value="ABC_Ni/Peptide_Import"/>
</dbReference>
<dbReference type="SUPFAM" id="SSF52540">
    <property type="entry name" value="P-loop containing nucleoside triphosphate hydrolases"/>
    <property type="match status" value="1"/>
</dbReference>
<keyword evidence="7 11" id="KW-0067">ATP-binding</keyword>
<dbReference type="InterPro" id="IPR003593">
    <property type="entry name" value="AAA+_ATPase"/>
</dbReference>
<keyword evidence="3" id="KW-0813">Transport</keyword>
<dbReference type="AlphaFoldDB" id="A0A2P7SI11"/>
<dbReference type="PROSITE" id="PS50893">
    <property type="entry name" value="ABC_TRANSPORTER_2"/>
    <property type="match status" value="1"/>
</dbReference>
<comment type="similarity">
    <text evidence="2">Belongs to the ABC transporter superfamily.</text>
</comment>
<evidence type="ECO:0000256" key="1">
    <source>
        <dbReference type="ARBA" id="ARBA00004417"/>
    </source>
</evidence>
<evidence type="ECO:0000313" key="11">
    <source>
        <dbReference type="EMBL" id="PSJ62132.1"/>
    </source>
</evidence>
<evidence type="ECO:0000256" key="5">
    <source>
        <dbReference type="ARBA" id="ARBA00022519"/>
    </source>
</evidence>
<evidence type="ECO:0000256" key="4">
    <source>
        <dbReference type="ARBA" id="ARBA00022475"/>
    </source>
</evidence>
<organism evidence="11 12">
    <name type="scientific">Pseudaminobacter soli</name>
    <name type="common">ex Li et al. 2025</name>
    <dbReference type="NCBI Taxonomy" id="1295366"/>
    <lineage>
        <taxon>Bacteria</taxon>
        <taxon>Pseudomonadati</taxon>
        <taxon>Pseudomonadota</taxon>
        <taxon>Alphaproteobacteria</taxon>
        <taxon>Hyphomicrobiales</taxon>
        <taxon>Phyllobacteriaceae</taxon>
        <taxon>Pseudaminobacter</taxon>
    </lineage>
</organism>
<dbReference type="Proteomes" id="UP000240653">
    <property type="component" value="Unassembled WGS sequence"/>
</dbReference>
<keyword evidence="12" id="KW-1185">Reference proteome</keyword>
<name>A0A2P7SI11_9HYPH</name>
<evidence type="ECO:0000256" key="3">
    <source>
        <dbReference type="ARBA" id="ARBA00022448"/>
    </source>
</evidence>
<dbReference type="GO" id="GO:0005524">
    <property type="term" value="F:ATP binding"/>
    <property type="evidence" value="ECO:0007669"/>
    <property type="project" value="UniProtKB-KW"/>
</dbReference>